<dbReference type="SUPFAM" id="SSF82866">
    <property type="entry name" value="Multidrug efflux transporter AcrB transmembrane domain"/>
    <property type="match status" value="1"/>
</dbReference>
<sequence length="582" mass="65574">MYDKFEVWLLKRIKNPLERKIILAITFMAFIGSVLMIAPTEIVLAKMLPGKNNTTFTIYTKLANGKSVYQTKEVTDCIVDFLKQEKEVLNLEVFLGEGAPLDIAGLIKGSQFKNSENVAEIVVNLTEKHEREEPSYLMVQRIRPIIQKRCEPLYPDTKISFVEPPAGPPTLAAIVAEIYGDDADGIRKLAKKVENVFAHTEGLVDVDTMLDDIYETFEVVVDPQKIARSGVSIKQLNNILYLAFEGMEISVKNSKKYNDQIPIFLVLSRDSKQFRRKDLESVKAKLTSLKLMNKRGMMIPITELVTIKKSHSNPKIISKDLRQMTNVMAETDMVSQVYPLMDARNTILETFKDEYKIEKTGIFNLRLIDRETLLAYDLVWDGEMKVTLDTFRDLGAAFIAALILIYLLMVVYYESYALSGIILLGSFLSIIGVIVGHWITDLMTPDTFFLTATSMIGFIALIGISSRNSLLLIDFTKQLMLEEGMKQANAIAFATATRAKPIMLTAVAIILASTLLARDAVFGGLGISLIYGTIAAVTASVLVVPVLLNMVDLYKHFKFPDEMREREEDEEEKEDEDEFIFD</sequence>
<dbReference type="Gene3D" id="3.30.70.1430">
    <property type="entry name" value="Multidrug efflux transporter AcrB pore domain"/>
    <property type="match status" value="1"/>
</dbReference>
<keyword evidence="1" id="KW-0812">Transmembrane</keyword>
<dbReference type="PANTHER" id="PTHR32063">
    <property type="match status" value="1"/>
</dbReference>
<organism evidence="2">
    <name type="scientific">hydrothermal vent metagenome</name>
    <dbReference type="NCBI Taxonomy" id="652676"/>
    <lineage>
        <taxon>unclassified sequences</taxon>
        <taxon>metagenomes</taxon>
        <taxon>ecological metagenomes</taxon>
    </lineage>
</organism>
<gene>
    <name evidence="2" type="ORF">MNB_SM-3-298</name>
</gene>
<accession>A0A1W1D5D2</accession>
<dbReference type="InterPro" id="IPR001036">
    <property type="entry name" value="Acrflvin-R"/>
</dbReference>
<dbReference type="InterPro" id="IPR027463">
    <property type="entry name" value="AcrB_DN_DC_subdom"/>
</dbReference>
<dbReference type="AlphaFoldDB" id="A0A1W1D5D2"/>
<evidence type="ECO:0000313" key="2">
    <source>
        <dbReference type="EMBL" id="SFV75829.1"/>
    </source>
</evidence>
<keyword evidence="1" id="KW-0472">Membrane</keyword>
<dbReference type="EMBL" id="FPHP01000047">
    <property type="protein sequence ID" value="SFV75829.1"/>
    <property type="molecule type" value="Genomic_DNA"/>
</dbReference>
<dbReference type="Gene3D" id="3.30.70.1440">
    <property type="entry name" value="Multidrug efflux transporter AcrB pore domain"/>
    <property type="match status" value="1"/>
</dbReference>
<feature type="transmembrane region" description="Helical" evidence="1">
    <location>
        <begin position="501"/>
        <end position="517"/>
    </location>
</feature>
<reference evidence="2" key="1">
    <citation type="submission" date="2016-10" db="EMBL/GenBank/DDBJ databases">
        <authorList>
            <person name="de Groot N.N."/>
        </authorList>
    </citation>
    <scope>NUCLEOTIDE SEQUENCE</scope>
</reference>
<feature type="transmembrane region" description="Helical" evidence="1">
    <location>
        <begin position="446"/>
        <end position="464"/>
    </location>
</feature>
<dbReference type="SUPFAM" id="SSF82693">
    <property type="entry name" value="Multidrug efflux transporter AcrB pore domain, PN1, PN2, PC1 and PC2 subdomains"/>
    <property type="match status" value="1"/>
</dbReference>
<protein>
    <submittedName>
        <fullName evidence="2">Acriflavin resistance protein</fullName>
    </submittedName>
</protein>
<feature type="transmembrane region" description="Helical" evidence="1">
    <location>
        <begin position="529"/>
        <end position="548"/>
    </location>
</feature>
<name>A0A1W1D5D2_9ZZZZ</name>
<feature type="transmembrane region" description="Helical" evidence="1">
    <location>
        <begin position="420"/>
        <end position="440"/>
    </location>
</feature>
<proteinExistence type="predicted"/>
<dbReference type="GO" id="GO:0042910">
    <property type="term" value="F:xenobiotic transmembrane transporter activity"/>
    <property type="evidence" value="ECO:0007669"/>
    <property type="project" value="TreeGrafter"/>
</dbReference>
<dbReference type="PANTHER" id="PTHR32063:SF16">
    <property type="entry name" value="CATION EFFLUX SYSTEM (ACRB_ACRD_ACRF FAMILY)"/>
    <property type="match status" value="1"/>
</dbReference>
<feature type="transmembrane region" description="Helical" evidence="1">
    <location>
        <begin position="21"/>
        <end position="38"/>
    </location>
</feature>
<evidence type="ECO:0000256" key="1">
    <source>
        <dbReference type="SAM" id="Phobius"/>
    </source>
</evidence>
<dbReference type="Gene3D" id="3.30.2090.10">
    <property type="entry name" value="Multidrug efflux transporter AcrB TolC docking domain, DN and DC subdomains"/>
    <property type="match status" value="1"/>
</dbReference>
<feature type="transmembrane region" description="Helical" evidence="1">
    <location>
        <begin position="394"/>
        <end position="413"/>
    </location>
</feature>
<dbReference type="Gene3D" id="1.20.1640.10">
    <property type="entry name" value="Multidrug efflux transporter AcrB transmembrane domain"/>
    <property type="match status" value="1"/>
</dbReference>
<keyword evidence="1" id="KW-1133">Transmembrane helix</keyword>
<dbReference type="Pfam" id="PF00873">
    <property type="entry name" value="ACR_tran"/>
    <property type="match status" value="1"/>
</dbReference>
<dbReference type="GO" id="GO:0005886">
    <property type="term" value="C:plasma membrane"/>
    <property type="evidence" value="ECO:0007669"/>
    <property type="project" value="TreeGrafter"/>
</dbReference>